<dbReference type="InterPro" id="IPR012327">
    <property type="entry name" value="MeTrfase_D12"/>
</dbReference>
<dbReference type="SUPFAM" id="SSF53335">
    <property type="entry name" value="S-adenosyl-L-methionine-dependent methyltransferases"/>
    <property type="match status" value="1"/>
</dbReference>
<keyword evidence="7" id="KW-1185">Reference proteome</keyword>
<organism evidence="6 7">
    <name type="scientific">Brevibacterium aurantiacum</name>
    <dbReference type="NCBI Taxonomy" id="273384"/>
    <lineage>
        <taxon>Bacteria</taxon>
        <taxon>Bacillati</taxon>
        <taxon>Actinomycetota</taxon>
        <taxon>Actinomycetes</taxon>
        <taxon>Micrococcales</taxon>
        <taxon>Brevibacteriaceae</taxon>
        <taxon>Brevibacterium</taxon>
    </lineage>
</organism>
<dbReference type="GO" id="GO:0032259">
    <property type="term" value="P:methylation"/>
    <property type="evidence" value="ECO:0007669"/>
    <property type="project" value="UniProtKB-KW"/>
</dbReference>
<evidence type="ECO:0000313" key="6">
    <source>
        <dbReference type="EMBL" id="SMY01521.1"/>
    </source>
</evidence>
<dbReference type="PROSITE" id="PS00092">
    <property type="entry name" value="N6_MTASE"/>
    <property type="match status" value="1"/>
</dbReference>
<evidence type="ECO:0000256" key="5">
    <source>
        <dbReference type="ARBA" id="ARBA00047942"/>
    </source>
</evidence>
<proteinExistence type="predicted"/>
<dbReference type="InterPro" id="IPR029063">
    <property type="entry name" value="SAM-dependent_MTases_sf"/>
</dbReference>
<dbReference type="GO" id="GO:0003676">
    <property type="term" value="F:nucleic acid binding"/>
    <property type="evidence" value="ECO:0007669"/>
    <property type="project" value="InterPro"/>
</dbReference>
<dbReference type="Proteomes" id="UP000234525">
    <property type="component" value="Unassembled WGS sequence"/>
</dbReference>
<dbReference type="InterPro" id="IPR002052">
    <property type="entry name" value="DNA_methylase_N6_adenine_CS"/>
</dbReference>
<evidence type="ECO:0000313" key="7">
    <source>
        <dbReference type="Proteomes" id="UP000234525"/>
    </source>
</evidence>
<evidence type="ECO:0000256" key="3">
    <source>
        <dbReference type="ARBA" id="ARBA00022679"/>
    </source>
</evidence>
<comment type="caution">
    <text evidence="6">The sequence shown here is derived from an EMBL/GenBank/DDBJ whole genome shotgun (WGS) entry which is preliminary data.</text>
</comment>
<dbReference type="AlphaFoldDB" id="A0A2H1KPA1"/>
<evidence type="ECO:0000256" key="1">
    <source>
        <dbReference type="ARBA" id="ARBA00011900"/>
    </source>
</evidence>
<keyword evidence="3 6" id="KW-0808">Transferase</keyword>
<dbReference type="GO" id="GO:0009007">
    <property type="term" value="F:site-specific DNA-methyltransferase (adenine-specific) activity"/>
    <property type="evidence" value="ECO:0007669"/>
    <property type="project" value="UniProtKB-EC"/>
</dbReference>
<comment type="catalytic activity">
    <reaction evidence="5">
        <text>a 2'-deoxyadenosine in DNA + S-adenosyl-L-methionine = an N(6)-methyl-2'-deoxyadenosine in DNA + S-adenosyl-L-homocysteine + H(+)</text>
        <dbReference type="Rhea" id="RHEA:15197"/>
        <dbReference type="Rhea" id="RHEA-COMP:12418"/>
        <dbReference type="Rhea" id="RHEA-COMP:12419"/>
        <dbReference type="ChEBI" id="CHEBI:15378"/>
        <dbReference type="ChEBI" id="CHEBI:57856"/>
        <dbReference type="ChEBI" id="CHEBI:59789"/>
        <dbReference type="ChEBI" id="CHEBI:90615"/>
        <dbReference type="ChEBI" id="CHEBI:90616"/>
        <dbReference type="EC" id="2.1.1.72"/>
    </reaction>
</comment>
<dbReference type="EC" id="2.1.1.72" evidence="1"/>
<protein>
    <recommendedName>
        <fullName evidence="1">site-specific DNA-methyltransferase (adenine-specific)</fullName>
        <ecNumber evidence="1">2.1.1.72</ecNumber>
    </recommendedName>
</protein>
<gene>
    <name evidence="6" type="ORF">BAUR9175_03702</name>
</gene>
<name>A0A2H1KPA1_BREAU</name>
<accession>A0A2H1KPA1</accession>
<keyword evidence="2 6" id="KW-0489">Methyltransferase</keyword>
<dbReference type="GO" id="GO:0009307">
    <property type="term" value="P:DNA restriction-modification system"/>
    <property type="evidence" value="ECO:0007669"/>
    <property type="project" value="InterPro"/>
</dbReference>
<dbReference type="EMBL" id="FXZB01000044">
    <property type="protein sequence ID" value="SMY01521.1"/>
    <property type="molecule type" value="Genomic_DNA"/>
</dbReference>
<evidence type="ECO:0000256" key="2">
    <source>
        <dbReference type="ARBA" id="ARBA00022603"/>
    </source>
</evidence>
<evidence type="ECO:0000256" key="4">
    <source>
        <dbReference type="ARBA" id="ARBA00022691"/>
    </source>
</evidence>
<reference evidence="6" key="1">
    <citation type="submission" date="2017-03" db="EMBL/GenBank/DDBJ databases">
        <authorList>
            <person name="Monnet C."/>
        </authorList>
    </citation>
    <scope>NUCLEOTIDE SEQUENCE [LARGE SCALE GENOMIC DNA]</scope>
    <source>
        <strain evidence="6">ATCC 9175</strain>
    </source>
</reference>
<sequence>MGQKPRAYLSDSNAAKLSAISDEISNWKSSHRITATENQLLRHDLVLAVNRIANISGTYGHHRSILSGGALKDLKLSQSIFSLGNSEGHQVRLGKAEDLAQEITADLVYLDPPYKKRQYAANYHLLETVAVGDKPETHGVSGLRDWWPQYSDFCSKLKIHDALAAIVNGVEAPRIMMSYSEDGLISQQDMIESLSRFGEVKLHEFPHVRFRSNASALKRDLKEFVFEVVR</sequence>
<keyword evidence="4" id="KW-0949">S-adenosyl-L-methionine</keyword>
<dbReference type="Pfam" id="PF02086">
    <property type="entry name" value="MethyltransfD12"/>
    <property type="match status" value="1"/>
</dbReference>